<evidence type="ECO:0008006" key="4">
    <source>
        <dbReference type="Google" id="ProtNLM"/>
    </source>
</evidence>
<evidence type="ECO:0000256" key="1">
    <source>
        <dbReference type="SAM" id="Phobius"/>
    </source>
</evidence>
<keyword evidence="3" id="KW-1185">Reference proteome</keyword>
<evidence type="ECO:0000313" key="2">
    <source>
        <dbReference type="EMBL" id="SFG35624.1"/>
    </source>
</evidence>
<reference evidence="2 3" key="1">
    <citation type="submission" date="2016-10" db="EMBL/GenBank/DDBJ databases">
        <authorList>
            <person name="de Groot N.N."/>
        </authorList>
    </citation>
    <scope>NUCLEOTIDE SEQUENCE [LARGE SCALE GENOMIC DNA]</scope>
    <source>
        <strain>J11</strain>
        <strain evidence="3">PG 39</strain>
    </source>
</reference>
<dbReference type="AlphaFoldDB" id="A0A1I2R4J2"/>
<organism evidence="2 3">
    <name type="scientific">Corynebacterium spheniscorum</name>
    <dbReference type="NCBI Taxonomy" id="185761"/>
    <lineage>
        <taxon>Bacteria</taxon>
        <taxon>Bacillati</taxon>
        <taxon>Actinomycetota</taxon>
        <taxon>Actinomycetes</taxon>
        <taxon>Mycobacteriales</taxon>
        <taxon>Corynebacteriaceae</taxon>
        <taxon>Corynebacterium</taxon>
    </lineage>
</organism>
<dbReference type="RefSeq" id="WP_092284344.1">
    <property type="nucleotide sequence ID" value="NZ_FOPJ01000003.1"/>
</dbReference>
<protein>
    <recommendedName>
        <fullName evidence="4">Cell wall anchor protein</fullName>
    </recommendedName>
</protein>
<keyword evidence="1" id="KW-0812">Transmembrane</keyword>
<keyword evidence="1" id="KW-1133">Transmembrane helix</keyword>
<sequence length="108" mass="11324">MATSTSNAVAKTKKPRRVAGAFDIRNVIGMLLAIYGFIVLLSGLLLDPGIDPSDGTIKNAGYNIWAGVALLIVAAVFMGWAYFKPIVVPVNPGDANPETANPNPANEV</sequence>
<keyword evidence="1" id="KW-0472">Membrane</keyword>
<feature type="transmembrane region" description="Helical" evidence="1">
    <location>
        <begin position="24"/>
        <end position="44"/>
    </location>
</feature>
<dbReference type="OrthoDB" id="5196985at2"/>
<dbReference type="Proteomes" id="UP000199065">
    <property type="component" value="Unassembled WGS sequence"/>
</dbReference>
<gene>
    <name evidence="2" type="ORF">SAMN05660282_00629</name>
</gene>
<feature type="transmembrane region" description="Helical" evidence="1">
    <location>
        <begin position="64"/>
        <end position="83"/>
    </location>
</feature>
<dbReference type="EMBL" id="FOPJ01000003">
    <property type="protein sequence ID" value="SFG35624.1"/>
    <property type="molecule type" value="Genomic_DNA"/>
</dbReference>
<proteinExistence type="predicted"/>
<accession>A0A1I2R4J2</accession>
<dbReference type="STRING" id="185761.SAMN05660282_00629"/>
<evidence type="ECO:0000313" key="3">
    <source>
        <dbReference type="Proteomes" id="UP000199065"/>
    </source>
</evidence>
<name>A0A1I2R4J2_9CORY</name>